<accession>A0A482PBD4</accession>
<dbReference type="RefSeq" id="WP_012905152.1">
    <property type="nucleotide sequence ID" value="NZ_CAJTBI010000020.1"/>
</dbReference>
<name>A0A482PBD4_CITRO</name>
<evidence type="ECO:0008006" key="3">
    <source>
        <dbReference type="Google" id="ProtNLM"/>
    </source>
</evidence>
<keyword evidence="1" id="KW-0472">Membrane</keyword>
<gene>
    <name evidence="2" type="ORF">E2R62_00555</name>
</gene>
<dbReference type="EMBL" id="CP038008">
    <property type="protein sequence ID" value="QBY27468.1"/>
    <property type="molecule type" value="Genomic_DNA"/>
</dbReference>
<sequence length="284" mass="31592">MHQPGTTSLASLKAQLLNLNANNQYPFILREEGDEIIASWNIVDARWREILGKAGLKKQYELRLFFDESKKQVRYHEKSTDVEWSASPGGLKFSKSARLGKQLEFSTGSAWGAKDDGSVGKIYGYKFVSTEITDPVFEIVRNAGWQVQGILADKKKRRLAIAGVIGAALIIIVGIASILFVSLGGVKNAARAEIELLRNGQYSEAWRASAYAIQRKMTEEEFIQATKFLNFPEIEDYSFNNISVKNNVGTLSGKVTFKNGAPGRITVTMYKENEQWKLAGVSVD</sequence>
<keyword evidence="1" id="KW-1133">Transmembrane helix</keyword>
<evidence type="ECO:0000313" key="2">
    <source>
        <dbReference type="EMBL" id="QBY27468.1"/>
    </source>
</evidence>
<feature type="transmembrane region" description="Helical" evidence="1">
    <location>
        <begin position="159"/>
        <end position="183"/>
    </location>
</feature>
<proteinExistence type="predicted"/>
<reference evidence="2" key="1">
    <citation type="submission" date="2019-03" db="EMBL/GenBank/DDBJ databases">
        <title>Complete genome sequence of enteropathogenic Citrobacter rodentium strain DBS100.</title>
        <authorList>
            <person name="Popov G."/>
            <person name="Fiebig A."/>
            <person name="Shideler S."/>
            <person name="Coombes B."/>
            <person name="Savchenko A."/>
        </authorList>
    </citation>
    <scope>NUCLEOTIDE SEQUENCE</scope>
    <source>
        <strain evidence="2">DBS100</strain>
    </source>
</reference>
<keyword evidence="1" id="KW-0812">Transmembrane</keyword>
<dbReference type="AlphaFoldDB" id="A0A482PBD4"/>
<evidence type="ECO:0000256" key="1">
    <source>
        <dbReference type="SAM" id="Phobius"/>
    </source>
</evidence>
<organism evidence="2">
    <name type="scientific">Citrobacter rodentium</name>
    <dbReference type="NCBI Taxonomy" id="67825"/>
    <lineage>
        <taxon>Bacteria</taxon>
        <taxon>Pseudomonadati</taxon>
        <taxon>Pseudomonadota</taxon>
        <taxon>Gammaproteobacteria</taxon>
        <taxon>Enterobacterales</taxon>
        <taxon>Enterobacteriaceae</taxon>
        <taxon>Citrobacter</taxon>
    </lineage>
</organism>
<protein>
    <recommendedName>
        <fullName evidence="3">DUF4864 domain-containing protein</fullName>
    </recommendedName>
</protein>